<evidence type="ECO:0000256" key="7">
    <source>
        <dbReference type="PROSITE-ProRule" id="PRU01360"/>
    </source>
</evidence>
<evidence type="ECO:0000256" key="4">
    <source>
        <dbReference type="ARBA" id="ARBA00022692"/>
    </source>
</evidence>
<proteinExistence type="inferred from homology"/>
<sequence>MLWLACGLGMAGSPALHAQSSTGELRLHISDSQGLALPSQVTIVSEANRVHESLLPDEHGDLIVPRLPFGEYVVTVEHAGFGPVTQMADIHSALPEKLTITLRPATAQSSVVVSGSQTLLDPELAGAVNRIGKRQIEDRQISLPGRGLVDLVNEEPGWLYEGNAVLHPRGSEYQTQFVLNGIPLTDNRSPGFGSQIETSDVQSVAIYTAGIPAEYGRKMGGVIEVNTLRDLRRGLHGTAMLAGGSFATANGYGAADYGWGKNSAGVSASGAYTDWFENPPVLQNYTNNATTGSFSGDYERQFSSQDRLTATVRHEFARLQVPNEQLQEAAGQSQHRSTLETMGTAAWQHIFSTAVLTDVRGMVRDDTVLLSSNAASTPIIAGQDRGFREGYGKATITLEHGRQEFKAGVEGDFMNLHEGFNYQITDPSQFDPGTPRAFDFFERGRDREQAVFIEDNAHLGAWTIAPGLRWDNYELVVDQNALSPRLAISRYFRKAALMTHVSYDRVFQTPAFENLLLSSSPKVISLDPQVLREPVRPSLGNYFEAGVTKGLLEKIRVDANYYVRRFSNFADDNPLLDTSISFPIAFRRASIYGAEAKISVPRWGIVSGNASYSYMVGSAFLPVTGGLFLGDSATQALAQTSGRLWVSQDQRNTVRTRWVVHLPRGLWAASGMEYGSGLPVDFDGTREQALAQYGAQLVNRVNFSRGRVDPMLAFDASMGAEWHRKNHTTMRLQADGENLNNRINLIDFAGMFSGNAVAPPRSWGLTLTMEF</sequence>
<keyword evidence="5 7" id="KW-0472">Membrane</keyword>
<dbReference type="PROSITE" id="PS01156">
    <property type="entry name" value="TONB_DEPENDENT_REC_2"/>
    <property type="match status" value="1"/>
</dbReference>
<gene>
    <name evidence="8" type="ORF">C7378_3293</name>
</gene>
<dbReference type="PROSITE" id="PS52016">
    <property type="entry name" value="TONB_DEPENDENT_REC_3"/>
    <property type="match status" value="1"/>
</dbReference>
<keyword evidence="4 7" id="KW-0812">Transmembrane</keyword>
<accession>A0A4R1L1Z1</accession>
<keyword evidence="6 7" id="KW-0998">Cell outer membrane</keyword>
<evidence type="ECO:0000256" key="5">
    <source>
        <dbReference type="ARBA" id="ARBA00023136"/>
    </source>
</evidence>
<evidence type="ECO:0000256" key="1">
    <source>
        <dbReference type="ARBA" id="ARBA00004571"/>
    </source>
</evidence>
<dbReference type="Gene3D" id="2.170.130.10">
    <property type="entry name" value="TonB-dependent receptor, plug domain"/>
    <property type="match status" value="1"/>
</dbReference>
<dbReference type="SUPFAM" id="SSF56935">
    <property type="entry name" value="Porins"/>
    <property type="match status" value="1"/>
</dbReference>
<dbReference type="InterPro" id="IPR039426">
    <property type="entry name" value="TonB-dep_rcpt-like"/>
</dbReference>
<evidence type="ECO:0000256" key="6">
    <source>
        <dbReference type="ARBA" id="ARBA00023237"/>
    </source>
</evidence>
<comment type="caution">
    <text evidence="8">The sequence shown here is derived from an EMBL/GenBank/DDBJ whole genome shotgun (WGS) entry which is preliminary data.</text>
</comment>
<dbReference type="Gene3D" id="2.40.170.20">
    <property type="entry name" value="TonB-dependent receptor, beta-barrel domain"/>
    <property type="match status" value="1"/>
</dbReference>
<dbReference type="InterPro" id="IPR036942">
    <property type="entry name" value="Beta-barrel_TonB_sf"/>
</dbReference>
<keyword evidence="9" id="KW-1185">Reference proteome</keyword>
<protein>
    <submittedName>
        <fullName evidence="8">Outer membrane receptor protein involved in Fe transport</fullName>
    </submittedName>
</protein>
<organism evidence="8 9">
    <name type="scientific">Acidipila rosea</name>
    <dbReference type="NCBI Taxonomy" id="768535"/>
    <lineage>
        <taxon>Bacteria</taxon>
        <taxon>Pseudomonadati</taxon>
        <taxon>Acidobacteriota</taxon>
        <taxon>Terriglobia</taxon>
        <taxon>Terriglobales</taxon>
        <taxon>Acidobacteriaceae</taxon>
        <taxon>Acidipila</taxon>
    </lineage>
</organism>
<reference evidence="8 9" key="1">
    <citation type="submission" date="2019-03" db="EMBL/GenBank/DDBJ databases">
        <title>Genomic Encyclopedia of Type Strains, Phase IV (KMG-IV): sequencing the most valuable type-strain genomes for metagenomic binning, comparative biology and taxonomic classification.</title>
        <authorList>
            <person name="Goeker M."/>
        </authorList>
    </citation>
    <scope>NUCLEOTIDE SEQUENCE [LARGE SCALE GENOMIC DNA]</scope>
    <source>
        <strain evidence="8 9">DSM 103428</strain>
    </source>
</reference>
<dbReference type="GO" id="GO:0009279">
    <property type="term" value="C:cell outer membrane"/>
    <property type="evidence" value="ECO:0007669"/>
    <property type="project" value="UniProtKB-SubCell"/>
</dbReference>
<dbReference type="EMBL" id="SMGK01000006">
    <property type="protein sequence ID" value="TCK70903.1"/>
    <property type="molecule type" value="Genomic_DNA"/>
</dbReference>
<comment type="subcellular location">
    <subcellularLocation>
        <location evidence="1 7">Cell outer membrane</location>
        <topology evidence="1 7">Multi-pass membrane protein</topology>
    </subcellularLocation>
</comment>
<dbReference type="SUPFAM" id="SSF49464">
    <property type="entry name" value="Carboxypeptidase regulatory domain-like"/>
    <property type="match status" value="1"/>
</dbReference>
<comment type="similarity">
    <text evidence="7">Belongs to the TonB-dependent receptor family.</text>
</comment>
<dbReference type="InterPro" id="IPR037066">
    <property type="entry name" value="Plug_dom_sf"/>
</dbReference>
<dbReference type="InterPro" id="IPR008969">
    <property type="entry name" value="CarboxyPept-like_regulatory"/>
</dbReference>
<name>A0A4R1L1Z1_9BACT</name>
<evidence type="ECO:0000313" key="8">
    <source>
        <dbReference type="EMBL" id="TCK70903.1"/>
    </source>
</evidence>
<dbReference type="InterPro" id="IPR010917">
    <property type="entry name" value="TonB_rcpt_CS"/>
</dbReference>
<dbReference type="Proteomes" id="UP000295210">
    <property type="component" value="Unassembled WGS sequence"/>
</dbReference>
<keyword evidence="3 7" id="KW-1134">Transmembrane beta strand</keyword>
<evidence type="ECO:0000256" key="2">
    <source>
        <dbReference type="ARBA" id="ARBA00022448"/>
    </source>
</evidence>
<keyword evidence="8" id="KW-0675">Receptor</keyword>
<dbReference type="AlphaFoldDB" id="A0A4R1L1Z1"/>
<evidence type="ECO:0000313" key="9">
    <source>
        <dbReference type="Proteomes" id="UP000295210"/>
    </source>
</evidence>
<keyword evidence="2 7" id="KW-0813">Transport</keyword>
<evidence type="ECO:0000256" key="3">
    <source>
        <dbReference type="ARBA" id="ARBA00022452"/>
    </source>
</evidence>